<keyword evidence="2" id="KW-1133">Transmembrane helix</keyword>
<feature type="region of interest" description="Disordered" evidence="1">
    <location>
        <begin position="277"/>
        <end position="306"/>
    </location>
</feature>
<feature type="transmembrane region" description="Helical" evidence="2">
    <location>
        <begin position="56"/>
        <end position="75"/>
    </location>
</feature>
<reference evidence="3 4" key="1">
    <citation type="journal article" date="2023" name="Commun. Biol.">
        <title>Reorganization of the ancestral sex-determining regions during the evolution of trioecy in Pleodorina starrii.</title>
        <authorList>
            <person name="Takahashi K."/>
            <person name="Suzuki S."/>
            <person name="Kawai-Toyooka H."/>
            <person name="Yamamoto K."/>
            <person name="Hamaji T."/>
            <person name="Ootsuki R."/>
            <person name="Yamaguchi H."/>
            <person name="Kawachi M."/>
            <person name="Higashiyama T."/>
            <person name="Nozaki H."/>
        </authorList>
    </citation>
    <scope>NUCLEOTIDE SEQUENCE [LARGE SCALE GENOMIC DNA]</scope>
    <source>
        <strain evidence="3 4">NIES-4479</strain>
    </source>
</reference>
<comment type="caution">
    <text evidence="3">The sequence shown here is derived from an EMBL/GenBank/DDBJ whole genome shotgun (WGS) entry which is preliminary data.</text>
</comment>
<feature type="region of interest" description="Disordered" evidence="1">
    <location>
        <begin position="370"/>
        <end position="438"/>
    </location>
</feature>
<protein>
    <submittedName>
        <fullName evidence="3">Uncharacterized protein</fullName>
    </submittedName>
</protein>
<evidence type="ECO:0000256" key="2">
    <source>
        <dbReference type="SAM" id="Phobius"/>
    </source>
</evidence>
<keyword evidence="4" id="KW-1185">Reference proteome</keyword>
<evidence type="ECO:0000313" key="4">
    <source>
        <dbReference type="Proteomes" id="UP001165080"/>
    </source>
</evidence>
<accession>A0A9W6F2Y2</accession>
<proteinExistence type="predicted"/>
<dbReference type="EMBL" id="BRXU01000009">
    <property type="protein sequence ID" value="GLC54209.1"/>
    <property type="molecule type" value="Genomic_DNA"/>
</dbReference>
<feature type="region of interest" description="Disordered" evidence="1">
    <location>
        <begin position="136"/>
        <end position="156"/>
    </location>
</feature>
<organism evidence="3 4">
    <name type="scientific">Pleodorina starrii</name>
    <dbReference type="NCBI Taxonomy" id="330485"/>
    <lineage>
        <taxon>Eukaryota</taxon>
        <taxon>Viridiplantae</taxon>
        <taxon>Chlorophyta</taxon>
        <taxon>core chlorophytes</taxon>
        <taxon>Chlorophyceae</taxon>
        <taxon>CS clade</taxon>
        <taxon>Chlamydomonadales</taxon>
        <taxon>Volvocaceae</taxon>
        <taxon>Pleodorina</taxon>
    </lineage>
</organism>
<dbReference type="Proteomes" id="UP001165080">
    <property type="component" value="Unassembled WGS sequence"/>
</dbReference>
<gene>
    <name evidence="3" type="primary">PLEST001682</name>
    <name evidence="3" type="ORF">PLESTB_000835100</name>
</gene>
<keyword evidence="2" id="KW-0472">Membrane</keyword>
<feature type="compositionally biased region" description="Low complexity" evidence="1">
    <location>
        <begin position="417"/>
        <end position="438"/>
    </location>
</feature>
<sequence>MAYVYYVPSAPLPTVQERPSLCSPSRTNGFICGPILIFLGGATSLMIGFFERKPAIIWPIVSFGAVMCAAGVYMARRHVKQWREAEQERQRAMWRSNRSQPGGPRRSGGDGGDEQPEYDVPMYCLEAPSLPLVRPSGERMARSSQQGTSSGGSGGDGQQYGGEFWCALAVPLAPDDVTNGEYLNWAAMTLVVQPHFKFGAQAQALAAAGGGGCSGGGAAAAAAGVSPGVLTRAMGRATTFSGFGQLRDGNGYGEGGTELASEPTLAAVSLTLVRSPSLGSRSGHGSFHSGGGGGGGERRVGRGSRTGRLGDLLSLFAAMAGNAGGGGDDGAGGGGAAAAPPEVDENGVELAGIKAMAAQAAAAAAAGQRPTPPAAAAATPPPLPATAVAAAGPSGHETADVQQCSGPNGEEAAVGLPSEAAGAVVAPPAAPSSPRNAS</sequence>
<evidence type="ECO:0000256" key="1">
    <source>
        <dbReference type="SAM" id="MobiDB-lite"/>
    </source>
</evidence>
<feature type="region of interest" description="Disordered" evidence="1">
    <location>
        <begin position="90"/>
        <end position="118"/>
    </location>
</feature>
<feature type="compositionally biased region" description="Low complexity" evidence="1">
    <location>
        <begin position="277"/>
        <end position="287"/>
    </location>
</feature>
<dbReference type="AlphaFoldDB" id="A0A9W6F2Y2"/>
<feature type="transmembrane region" description="Helical" evidence="2">
    <location>
        <begin position="28"/>
        <end position="50"/>
    </location>
</feature>
<evidence type="ECO:0000313" key="3">
    <source>
        <dbReference type="EMBL" id="GLC54209.1"/>
    </source>
</evidence>
<keyword evidence="2" id="KW-0812">Transmembrane</keyword>
<name>A0A9W6F2Y2_9CHLO</name>